<keyword evidence="1" id="KW-1133">Transmembrane helix</keyword>
<sequence>VYAVLYLLCIRILVTRKVQRYQIHLATMSGLFILTTSELIMNMARMYLTLRRVLVDEDGLSPESWKTGPLYSIGIAVGIVFLLMSIISDAILLWRLYVVWGRQIKAIVLPVLMCIGSNALVIANVSSSYVNGTYVFLPYIGVIHLVPELLTPFVVLNVITHLALTLLIAGRILYIRHCAKAFLARSVRSMYRTTVIATVESGMIYPLSLLLFAFSNSPVIIQVIYYSLELIMGIANTLIIVQTGLGTRVDDE</sequence>
<evidence type="ECO:0000313" key="3">
    <source>
        <dbReference type="Proteomes" id="UP000017559"/>
    </source>
</evidence>
<dbReference type="OrthoDB" id="3265563at2759"/>
<comment type="caution">
    <text evidence="2">The sequence shown here is derived from an EMBL/GenBank/DDBJ whole genome shotgun (WGS) entry which is preliminary data.</text>
</comment>
<gene>
    <name evidence="2" type="ORF">Moror_14749</name>
</gene>
<dbReference type="AlphaFoldDB" id="V2X7E1"/>
<feature type="transmembrane region" description="Helical" evidence="1">
    <location>
        <begin position="149"/>
        <end position="174"/>
    </location>
</feature>
<feature type="transmembrane region" description="Helical" evidence="1">
    <location>
        <begin position="106"/>
        <end position="129"/>
    </location>
</feature>
<keyword evidence="1" id="KW-0472">Membrane</keyword>
<evidence type="ECO:0000256" key="1">
    <source>
        <dbReference type="SAM" id="Phobius"/>
    </source>
</evidence>
<feature type="transmembrane region" description="Helical" evidence="1">
    <location>
        <begin position="25"/>
        <end position="48"/>
    </location>
</feature>
<keyword evidence="1" id="KW-0812">Transmembrane</keyword>
<feature type="non-terminal residue" evidence="2">
    <location>
        <position position="1"/>
    </location>
</feature>
<protein>
    <recommendedName>
        <fullName evidence="4">G protein-coupled receptor</fullName>
    </recommendedName>
</protein>
<keyword evidence="3" id="KW-1185">Reference proteome</keyword>
<proteinExistence type="predicted"/>
<reference evidence="2 3" key="1">
    <citation type="journal article" date="2014" name="BMC Genomics">
        <title>Genome and secretome analysis of the hemibiotrophic fungal pathogen, Moniliophthora roreri, which causes frosty pod rot disease of cacao: mechanisms of the biotrophic and necrotrophic phases.</title>
        <authorList>
            <person name="Meinhardt L.W."/>
            <person name="Costa G.G.L."/>
            <person name="Thomazella D.P.T."/>
            <person name="Teixeira P.J.P.L."/>
            <person name="Carazzolle M.F."/>
            <person name="Schuster S.C."/>
            <person name="Carlson J.E."/>
            <person name="Guiltinan M.J."/>
            <person name="Mieczkowski P."/>
            <person name="Farmer A."/>
            <person name="Ramaraj T."/>
            <person name="Crozier J."/>
            <person name="Davis R.E."/>
            <person name="Shao J."/>
            <person name="Melnick R.L."/>
            <person name="Pereira G.A.G."/>
            <person name="Bailey B.A."/>
        </authorList>
    </citation>
    <scope>NUCLEOTIDE SEQUENCE [LARGE SCALE GENOMIC DNA]</scope>
    <source>
        <strain evidence="2 3">MCA 2997</strain>
    </source>
</reference>
<evidence type="ECO:0000313" key="2">
    <source>
        <dbReference type="EMBL" id="ESK88400.1"/>
    </source>
</evidence>
<dbReference type="STRING" id="1381753.V2X7E1"/>
<dbReference type="Proteomes" id="UP000017559">
    <property type="component" value="Unassembled WGS sequence"/>
</dbReference>
<evidence type="ECO:0008006" key="4">
    <source>
        <dbReference type="Google" id="ProtNLM"/>
    </source>
</evidence>
<accession>V2X7E1</accession>
<dbReference type="KEGG" id="mrr:Moror_14749"/>
<name>V2X7E1_MONRO</name>
<dbReference type="EMBL" id="AWSO01000651">
    <property type="protein sequence ID" value="ESK88400.1"/>
    <property type="molecule type" value="Genomic_DNA"/>
</dbReference>
<feature type="transmembrane region" description="Helical" evidence="1">
    <location>
        <begin position="195"/>
        <end position="214"/>
    </location>
</feature>
<feature type="transmembrane region" description="Helical" evidence="1">
    <location>
        <begin position="68"/>
        <end position="94"/>
    </location>
</feature>
<dbReference type="HOGENOM" id="CLU_044614_2_2_1"/>
<feature type="transmembrane region" description="Helical" evidence="1">
    <location>
        <begin position="220"/>
        <end position="241"/>
    </location>
</feature>
<organism evidence="2 3">
    <name type="scientific">Moniliophthora roreri (strain MCA 2997)</name>
    <name type="common">Cocoa frosty pod rot fungus</name>
    <name type="synonym">Crinipellis roreri</name>
    <dbReference type="NCBI Taxonomy" id="1381753"/>
    <lineage>
        <taxon>Eukaryota</taxon>
        <taxon>Fungi</taxon>
        <taxon>Dikarya</taxon>
        <taxon>Basidiomycota</taxon>
        <taxon>Agaricomycotina</taxon>
        <taxon>Agaricomycetes</taxon>
        <taxon>Agaricomycetidae</taxon>
        <taxon>Agaricales</taxon>
        <taxon>Marasmiineae</taxon>
        <taxon>Marasmiaceae</taxon>
        <taxon>Moniliophthora</taxon>
    </lineage>
</organism>